<comment type="pathway">
    <text evidence="3">Sphingolipid metabolism.</text>
</comment>
<dbReference type="Pfam" id="PF13506">
    <property type="entry name" value="Glyco_transf_21"/>
    <property type="match status" value="1"/>
</dbReference>
<feature type="transmembrane region" description="Helical" evidence="9">
    <location>
        <begin position="286"/>
        <end position="305"/>
    </location>
</feature>
<reference evidence="10 11" key="1">
    <citation type="submission" date="2016-08" db="EMBL/GenBank/DDBJ databases">
        <authorList>
            <person name="Seilhamer J.J."/>
        </authorList>
    </citation>
    <scope>NUCLEOTIDE SEQUENCE [LARGE SCALE GENOMIC DNA]</scope>
    <source>
        <strain evidence="10 11">CFBP7245</strain>
    </source>
</reference>
<evidence type="ECO:0000256" key="6">
    <source>
        <dbReference type="ARBA" id="ARBA00022692"/>
    </source>
</evidence>
<gene>
    <name evidence="10" type="ORF">XdyCFBP7245_15010</name>
</gene>
<proteinExistence type="predicted"/>
<comment type="caution">
    <text evidence="10">The sequence shown here is derived from an EMBL/GenBank/DDBJ whole genome shotgun (WGS) entry which is preliminary data.</text>
</comment>
<evidence type="ECO:0000256" key="3">
    <source>
        <dbReference type="ARBA" id="ARBA00004991"/>
    </source>
</evidence>
<evidence type="ECO:0000313" key="10">
    <source>
        <dbReference type="EMBL" id="PPU55087.1"/>
    </source>
</evidence>
<dbReference type="GO" id="GO:0016020">
    <property type="term" value="C:membrane"/>
    <property type="evidence" value="ECO:0007669"/>
    <property type="project" value="UniProtKB-SubCell"/>
</dbReference>
<dbReference type="Proteomes" id="UP000238908">
    <property type="component" value="Unassembled WGS sequence"/>
</dbReference>
<dbReference type="PANTHER" id="PTHR12726">
    <property type="entry name" value="CERAMIDE GLUCOSYLTRANSFERASE"/>
    <property type="match status" value="1"/>
</dbReference>
<dbReference type="GO" id="GO:0008120">
    <property type="term" value="F:ceramide glucosyltransferase activity"/>
    <property type="evidence" value="ECO:0007669"/>
    <property type="project" value="TreeGrafter"/>
</dbReference>
<keyword evidence="7 9" id="KW-1133">Transmembrane helix</keyword>
<evidence type="ECO:0000256" key="8">
    <source>
        <dbReference type="ARBA" id="ARBA00023136"/>
    </source>
</evidence>
<dbReference type="InterPro" id="IPR029044">
    <property type="entry name" value="Nucleotide-diphossugar_trans"/>
</dbReference>
<dbReference type="RefSeq" id="WP_104616383.1">
    <property type="nucleotide sequence ID" value="NZ_JBHLXZ010000023.1"/>
</dbReference>
<dbReference type="SUPFAM" id="SSF53448">
    <property type="entry name" value="Nucleotide-diphospho-sugar transferases"/>
    <property type="match status" value="1"/>
</dbReference>
<keyword evidence="4" id="KW-0328">Glycosyltransferase</keyword>
<evidence type="ECO:0000256" key="4">
    <source>
        <dbReference type="ARBA" id="ARBA00022676"/>
    </source>
</evidence>
<keyword evidence="8 9" id="KW-0472">Membrane</keyword>
<dbReference type="Gene3D" id="3.90.550.10">
    <property type="entry name" value="Spore Coat Polysaccharide Biosynthesis Protein SpsA, Chain A"/>
    <property type="match status" value="1"/>
</dbReference>
<dbReference type="EMBL" id="MDEE01000023">
    <property type="protein sequence ID" value="PPU55087.1"/>
    <property type="molecule type" value="Genomic_DNA"/>
</dbReference>
<dbReference type="PANTHER" id="PTHR12726:SF0">
    <property type="entry name" value="CERAMIDE GLUCOSYLTRANSFERASE"/>
    <property type="match status" value="1"/>
</dbReference>
<comment type="subcellular location">
    <subcellularLocation>
        <location evidence="1">Membrane</location>
        <topology evidence="1">Multi-pass membrane protein</topology>
    </subcellularLocation>
</comment>
<evidence type="ECO:0000256" key="5">
    <source>
        <dbReference type="ARBA" id="ARBA00022679"/>
    </source>
</evidence>
<feature type="transmembrane region" description="Helical" evidence="9">
    <location>
        <begin position="311"/>
        <end position="333"/>
    </location>
</feature>
<keyword evidence="6 9" id="KW-0812">Transmembrane</keyword>
<organism evidence="10 11">
    <name type="scientific">Xanthomonas dyei</name>
    <dbReference type="NCBI Taxonomy" id="743699"/>
    <lineage>
        <taxon>Bacteria</taxon>
        <taxon>Pseudomonadati</taxon>
        <taxon>Pseudomonadota</taxon>
        <taxon>Gammaproteobacteria</taxon>
        <taxon>Lysobacterales</taxon>
        <taxon>Lysobacteraceae</taxon>
        <taxon>Xanthomonas</taxon>
    </lineage>
</organism>
<name>A0A2S7C0K5_9XANT</name>
<evidence type="ECO:0000256" key="2">
    <source>
        <dbReference type="ARBA" id="ARBA00004760"/>
    </source>
</evidence>
<evidence type="ECO:0000256" key="9">
    <source>
        <dbReference type="SAM" id="Phobius"/>
    </source>
</evidence>
<evidence type="ECO:0000313" key="11">
    <source>
        <dbReference type="Proteomes" id="UP000238908"/>
    </source>
</evidence>
<dbReference type="InterPro" id="IPR025993">
    <property type="entry name" value="Ceramide_glucosylTrfase"/>
</dbReference>
<dbReference type="AlphaFoldDB" id="A0A2S7C0K5"/>
<sequence length="384" mass="41983">MGVAVLALAALYLSLLVVKAGAALWVMRDAHARPARGLAATQAEVAILQPILGGDAHLHSVLAANLQALPHAHFWWLLDADDAAGNSVADALVVEYPQVRITRMLVPAEPASINPKAWKLEYVLAQVQAPICLILDDDAQLSEAALVQLLQDLSHADVVTALPYYCDSDTLAGRLLSQFVNNNAALTYLGWLPFAAPLTINGMCYAARTAQLRAWGGFATLLEQLTDDLAVATLVRERGGRLWQSTAPVAMRTAMPDLHSYARQMHRWMLFALILLGQQRVRTRSAIGLLQGLPPLLLVAISIGACLWPSWWVLAGVVATVVLRALLLCAVQWRATGALRHRPLLSLCAECLQPLHLLHAALVRTIRWRTRRYRVLSNGCFRAQ</sequence>
<keyword evidence="5 10" id="KW-0808">Transferase</keyword>
<dbReference type="GO" id="GO:0006679">
    <property type="term" value="P:glucosylceramide biosynthetic process"/>
    <property type="evidence" value="ECO:0007669"/>
    <property type="project" value="TreeGrafter"/>
</dbReference>
<accession>A0A2S7C0K5</accession>
<comment type="pathway">
    <text evidence="2">Lipid metabolism; sphingolipid metabolism.</text>
</comment>
<evidence type="ECO:0000256" key="1">
    <source>
        <dbReference type="ARBA" id="ARBA00004141"/>
    </source>
</evidence>
<evidence type="ECO:0000256" key="7">
    <source>
        <dbReference type="ARBA" id="ARBA00022989"/>
    </source>
</evidence>
<protein>
    <submittedName>
        <fullName evidence="10">Ceramide glucosyltransferase</fullName>
    </submittedName>
</protein>